<reference evidence="10 11" key="1">
    <citation type="submission" date="2023-04" db="EMBL/GenBank/DDBJ databases">
        <title>Forest soil microbial communities from Buena Vista Peninsula, Colon Province, Panama.</title>
        <authorList>
            <person name="Bouskill N."/>
        </authorList>
    </citation>
    <scope>NUCLEOTIDE SEQUENCE [LARGE SCALE GENOMIC DNA]</scope>
    <source>
        <strain evidence="10 11">CFH S0262</strain>
    </source>
</reference>
<keyword evidence="4" id="KW-0479">Metal-binding</keyword>
<evidence type="ECO:0000256" key="4">
    <source>
        <dbReference type="ARBA" id="ARBA00022723"/>
    </source>
</evidence>
<dbReference type="PROSITE" id="PS00893">
    <property type="entry name" value="NUDIX_BOX"/>
    <property type="match status" value="1"/>
</dbReference>
<gene>
    <name evidence="10" type="ORF">M2280_005999</name>
</gene>
<evidence type="ECO:0000256" key="3">
    <source>
        <dbReference type="ARBA" id="ARBA00005582"/>
    </source>
</evidence>
<dbReference type="InterPro" id="IPR015797">
    <property type="entry name" value="NUDIX_hydrolase-like_dom_sf"/>
</dbReference>
<accession>A0ABT6MKA3</accession>
<dbReference type="Gene3D" id="3.90.79.10">
    <property type="entry name" value="Nucleoside Triphosphate Pyrophosphohydrolase"/>
    <property type="match status" value="1"/>
</dbReference>
<evidence type="ECO:0000313" key="10">
    <source>
        <dbReference type="EMBL" id="MDH6284738.1"/>
    </source>
</evidence>
<evidence type="ECO:0000313" key="11">
    <source>
        <dbReference type="Proteomes" id="UP001160334"/>
    </source>
</evidence>
<dbReference type="SUPFAM" id="SSF55811">
    <property type="entry name" value="Nudix"/>
    <property type="match status" value="1"/>
</dbReference>
<evidence type="ECO:0000256" key="8">
    <source>
        <dbReference type="RuleBase" id="RU003476"/>
    </source>
</evidence>
<organism evidence="10 11">
    <name type="scientific">Prescottella agglutinans</name>
    <dbReference type="NCBI Taxonomy" id="1644129"/>
    <lineage>
        <taxon>Bacteria</taxon>
        <taxon>Bacillati</taxon>
        <taxon>Actinomycetota</taxon>
        <taxon>Actinomycetes</taxon>
        <taxon>Mycobacteriales</taxon>
        <taxon>Nocardiaceae</taxon>
        <taxon>Prescottella</taxon>
    </lineage>
</organism>
<comment type="cofactor">
    <cofactor evidence="2">
        <name>Mg(2+)</name>
        <dbReference type="ChEBI" id="CHEBI:18420"/>
    </cofactor>
</comment>
<dbReference type="EMBL" id="JARXVC010000026">
    <property type="protein sequence ID" value="MDH6284738.1"/>
    <property type="molecule type" value="Genomic_DNA"/>
</dbReference>
<dbReference type="PROSITE" id="PS51462">
    <property type="entry name" value="NUDIX"/>
    <property type="match status" value="1"/>
</dbReference>
<dbReference type="RefSeq" id="WP_280763930.1">
    <property type="nucleotide sequence ID" value="NZ_JARXVC010000026.1"/>
</dbReference>
<comment type="cofactor">
    <cofactor evidence="1">
        <name>Mn(2+)</name>
        <dbReference type="ChEBI" id="CHEBI:29035"/>
    </cofactor>
</comment>
<comment type="similarity">
    <text evidence="3 8">Belongs to the Nudix hydrolase family.</text>
</comment>
<sequence length="205" mass="22156">MTNTAKLTRVDIESRLRAFDARTVPLGDRRAAAVVIAVMPGDDGVPVFPLTLRPSKMRAHAGQFALPGGRLDAGETAGDAALRELHEELGIRVGPDDVLGRLDDYVTRSGYVMTPFVVWSADSVDALVPNPDEVAHVFAVPLGELDVPTRFVDIPGSPEPVACWPFRGEHIHAPTGAVIHQFCEVVLHGRPTRVGDLAQPSFAWR</sequence>
<proteinExistence type="inferred from homology"/>
<keyword evidence="11" id="KW-1185">Reference proteome</keyword>
<keyword evidence="6" id="KW-0460">Magnesium</keyword>
<dbReference type="Pfam" id="PF00293">
    <property type="entry name" value="NUDIX"/>
    <property type="match status" value="1"/>
</dbReference>
<keyword evidence="5 8" id="KW-0378">Hydrolase</keyword>
<dbReference type="PRINTS" id="PR00502">
    <property type="entry name" value="NUDIXFAMILY"/>
</dbReference>
<protein>
    <submittedName>
        <fullName evidence="10">8-oxo-dGTP pyrophosphatase MutT (NUDIX family)</fullName>
    </submittedName>
</protein>
<evidence type="ECO:0000256" key="1">
    <source>
        <dbReference type="ARBA" id="ARBA00001936"/>
    </source>
</evidence>
<keyword evidence="7" id="KW-0464">Manganese</keyword>
<evidence type="ECO:0000256" key="5">
    <source>
        <dbReference type="ARBA" id="ARBA00022801"/>
    </source>
</evidence>
<dbReference type="InterPro" id="IPR045121">
    <property type="entry name" value="CoAse"/>
</dbReference>
<dbReference type="Proteomes" id="UP001160334">
    <property type="component" value="Unassembled WGS sequence"/>
</dbReference>
<dbReference type="InterPro" id="IPR020084">
    <property type="entry name" value="NUDIX_hydrolase_CS"/>
</dbReference>
<dbReference type="PANTHER" id="PTHR12992">
    <property type="entry name" value="NUDIX HYDROLASE"/>
    <property type="match status" value="1"/>
</dbReference>
<evidence type="ECO:0000256" key="2">
    <source>
        <dbReference type="ARBA" id="ARBA00001946"/>
    </source>
</evidence>
<comment type="caution">
    <text evidence="10">The sequence shown here is derived from an EMBL/GenBank/DDBJ whole genome shotgun (WGS) entry which is preliminary data.</text>
</comment>
<evidence type="ECO:0000259" key="9">
    <source>
        <dbReference type="PROSITE" id="PS51462"/>
    </source>
</evidence>
<evidence type="ECO:0000256" key="6">
    <source>
        <dbReference type="ARBA" id="ARBA00022842"/>
    </source>
</evidence>
<dbReference type="PANTHER" id="PTHR12992:SF11">
    <property type="entry name" value="MITOCHONDRIAL COENZYME A DIPHOSPHATASE NUDT8"/>
    <property type="match status" value="1"/>
</dbReference>
<feature type="domain" description="Nudix hydrolase" evidence="9">
    <location>
        <begin position="28"/>
        <end position="167"/>
    </location>
</feature>
<dbReference type="InterPro" id="IPR000086">
    <property type="entry name" value="NUDIX_hydrolase_dom"/>
</dbReference>
<evidence type="ECO:0000256" key="7">
    <source>
        <dbReference type="ARBA" id="ARBA00023211"/>
    </source>
</evidence>
<dbReference type="InterPro" id="IPR020476">
    <property type="entry name" value="Nudix_hydrolase"/>
</dbReference>
<name>A0ABT6MKA3_9NOCA</name>
<dbReference type="CDD" id="cd03426">
    <property type="entry name" value="NUDIX_CoAse_Nudt7"/>
    <property type="match status" value="1"/>
</dbReference>